<feature type="chain" id="PRO_5047024367" description="Cytosolic endo-beta-N-acetylglucosaminidase TIM barrel domain-containing protein" evidence="1">
    <location>
        <begin position="22"/>
        <end position="589"/>
    </location>
</feature>
<dbReference type="RefSeq" id="WP_336130755.1">
    <property type="nucleotide sequence ID" value="NZ_JBANDL010000002.1"/>
</dbReference>
<evidence type="ECO:0000313" key="3">
    <source>
        <dbReference type="EMBL" id="MEI2453436.1"/>
    </source>
</evidence>
<accession>A0ABU8CXD8</accession>
<keyword evidence="4" id="KW-1185">Reference proteome</keyword>
<keyword evidence="1" id="KW-0732">Signal</keyword>
<evidence type="ECO:0000259" key="2">
    <source>
        <dbReference type="Pfam" id="PF03644"/>
    </source>
</evidence>
<evidence type="ECO:0000313" key="4">
    <source>
        <dbReference type="Proteomes" id="UP001387215"/>
    </source>
</evidence>
<gene>
    <name evidence="3" type="ORF">V2J18_01960</name>
</gene>
<proteinExistence type="predicted"/>
<protein>
    <recommendedName>
        <fullName evidence="2">Cytosolic endo-beta-N-acetylglucosaminidase TIM barrel domain-containing protein</fullName>
    </recommendedName>
</protein>
<evidence type="ECO:0000256" key="1">
    <source>
        <dbReference type="SAM" id="SignalP"/>
    </source>
</evidence>
<sequence>MKRNVSIAISLCLLASASSMAAELETYTWALDRNSNSEGFDYLLGNNPIVSSNRPAPSSVPLNTDMASRWMVDGRVDPGAEFTAIYRTRSHAVKAYPEGAPPPVTFNNWAFIRKMIFMGGEQDTGAHVIAPDPNWVSAAHENGVKIYGTVYIDAEKGNDGMVNTLIGSLKDPWNWDATELADFNIDALLRLEEIAKQLKLDGWFLNIEQGFANSNSQDTIQMRRLLNHIFPKFKARGVEFIVYTGSSDKTLGGVVTDAHIADFGKTNPTFHGLDLALGIDPEYTKKKFEGQEKTYLMYLDEVFLRNTPKGRTWPLRIKAAQATQCQYFNGAGEWPGFKQYAQARYPIGKDETALCGGDTSSPLPTTVVKINLQSVIPDPWTNPNEQSWQVTAKNSGQQCAGNCYLEFSEDGLQAEVLEFNNPLEYQANATSWVSTRSDIVAWSGWPDNDPRINFLDPLFAQYMPAFKWWEKEAPRTSNDGRGNIRSNNVIDIHPHVWNYRANPVSNPQQGVTCNRVTAEQAAHYGVAQDRSCILQVPTYKVVEAIPSYSNGYEAYGQFPLLDLVMQINREGFSYYNFYNELWAEGTAPQ</sequence>
<dbReference type="Gene3D" id="3.20.20.80">
    <property type="entry name" value="Glycosidases"/>
    <property type="match status" value="1"/>
</dbReference>
<reference evidence="3 4" key="1">
    <citation type="submission" date="2024-02" db="EMBL/GenBank/DDBJ databases">
        <title>Lysobacter Genome Sequencing and Mining.</title>
        <authorList>
            <person name="Bierman J."/>
            <person name="Walker M.C."/>
        </authorList>
    </citation>
    <scope>NUCLEOTIDE SEQUENCE [LARGE SCALE GENOMIC DNA]</scope>
    <source>
        <strain evidence="3 4">PB6250</strain>
    </source>
</reference>
<dbReference type="Pfam" id="PF03644">
    <property type="entry name" value="Glyco_hydro_85"/>
    <property type="match status" value="1"/>
</dbReference>
<organism evidence="3 4">
    <name type="scientific">Lysobacter firmicutimachus</name>
    <dbReference type="NCBI Taxonomy" id="1792846"/>
    <lineage>
        <taxon>Bacteria</taxon>
        <taxon>Pseudomonadati</taxon>
        <taxon>Pseudomonadota</taxon>
        <taxon>Gammaproteobacteria</taxon>
        <taxon>Lysobacterales</taxon>
        <taxon>Lysobacteraceae</taxon>
        <taxon>Lysobacter</taxon>
    </lineage>
</organism>
<comment type="caution">
    <text evidence="3">The sequence shown here is derived from an EMBL/GenBank/DDBJ whole genome shotgun (WGS) entry which is preliminary data.</text>
</comment>
<dbReference type="InterPro" id="IPR005201">
    <property type="entry name" value="TIM_ENGase"/>
</dbReference>
<dbReference type="EMBL" id="JBANDL010000002">
    <property type="protein sequence ID" value="MEI2453436.1"/>
    <property type="molecule type" value="Genomic_DNA"/>
</dbReference>
<name>A0ABU8CXD8_9GAMM</name>
<feature type="signal peptide" evidence="1">
    <location>
        <begin position="1"/>
        <end position="21"/>
    </location>
</feature>
<dbReference type="Proteomes" id="UP001387215">
    <property type="component" value="Unassembled WGS sequence"/>
</dbReference>
<feature type="domain" description="Cytosolic endo-beta-N-acetylglucosaminidase TIM barrel" evidence="2">
    <location>
        <begin position="105"/>
        <end position="243"/>
    </location>
</feature>